<reference evidence="1" key="1">
    <citation type="submission" date="2021-05" db="EMBL/GenBank/DDBJ databases">
        <authorList>
            <person name="Pan Q."/>
            <person name="Jouanno E."/>
            <person name="Zahm M."/>
            <person name="Klopp C."/>
            <person name="Cabau C."/>
            <person name="Louis A."/>
            <person name="Berthelot C."/>
            <person name="Parey E."/>
            <person name="Roest Crollius H."/>
            <person name="Montfort J."/>
            <person name="Robinson-Rechavi M."/>
            <person name="Bouchez O."/>
            <person name="Lampietro C."/>
            <person name="Lopez Roques C."/>
            <person name="Donnadieu C."/>
            <person name="Postlethwait J."/>
            <person name="Bobe J."/>
            <person name="Dillon D."/>
            <person name="Chandos A."/>
            <person name="von Hippel F."/>
            <person name="Guiguen Y."/>
        </authorList>
    </citation>
    <scope>NUCLEOTIDE SEQUENCE</scope>
    <source>
        <strain evidence="1">YG-Jan2019</strain>
    </source>
</reference>
<dbReference type="Proteomes" id="UP001157502">
    <property type="component" value="Chromosome 1"/>
</dbReference>
<dbReference type="EMBL" id="CM055728">
    <property type="protein sequence ID" value="KAJ8017168.1"/>
    <property type="molecule type" value="Genomic_DNA"/>
</dbReference>
<sequence>MRPFNHMVRGKRTRWPVIGRPALGIGLTEGRGGGREDGGGHVTESSRELYNRPPLGVGRQRLDVNQSPSTTHRLCIVAYSLDSILGHFIIQLGQLSHYTPEKRDLQSN</sequence>
<gene>
    <name evidence="1" type="ORF">DPEC_G00014950</name>
</gene>
<name>A0ACC2HNV6_DALPE</name>
<organism evidence="1 2">
    <name type="scientific">Dallia pectoralis</name>
    <name type="common">Alaska blackfish</name>
    <dbReference type="NCBI Taxonomy" id="75939"/>
    <lineage>
        <taxon>Eukaryota</taxon>
        <taxon>Metazoa</taxon>
        <taxon>Chordata</taxon>
        <taxon>Craniata</taxon>
        <taxon>Vertebrata</taxon>
        <taxon>Euteleostomi</taxon>
        <taxon>Actinopterygii</taxon>
        <taxon>Neopterygii</taxon>
        <taxon>Teleostei</taxon>
        <taxon>Protacanthopterygii</taxon>
        <taxon>Esociformes</taxon>
        <taxon>Umbridae</taxon>
        <taxon>Dallia</taxon>
    </lineage>
</organism>
<accession>A0ACC2HNV6</accession>
<keyword evidence="2" id="KW-1185">Reference proteome</keyword>
<protein>
    <submittedName>
        <fullName evidence="1">Uncharacterized protein</fullName>
    </submittedName>
</protein>
<evidence type="ECO:0000313" key="1">
    <source>
        <dbReference type="EMBL" id="KAJ8017168.1"/>
    </source>
</evidence>
<evidence type="ECO:0000313" key="2">
    <source>
        <dbReference type="Proteomes" id="UP001157502"/>
    </source>
</evidence>
<comment type="caution">
    <text evidence="1">The sequence shown here is derived from an EMBL/GenBank/DDBJ whole genome shotgun (WGS) entry which is preliminary data.</text>
</comment>
<proteinExistence type="predicted"/>